<accession>A0AAJ4TWW7</accession>
<dbReference type="InterPro" id="IPR014718">
    <property type="entry name" value="GH-type_carb-bd"/>
</dbReference>
<dbReference type="Proteomes" id="UP000826802">
    <property type="component" value="Chromosome"/>
</dbReference>
<dbReference type="EMBL" id="CP079981">
    <property type="protein sequence ID" value="QYA42895.1"/>
    <property type="molecule type" value="Genomic_DNA"/>
</dbReference>
<protein>
    <submittedName>
        <fullName evidence="1">Uncharacterized protein</fullName>
    </submittedName>
</protein>
<evidence type="ECO:0000313" key="2">
    <source>
        <dbReference type="Proteomes" id="UP000826802"/>
    </source>
</evidence>
<dbReference type="AlphaFoldDB" id="A0AAJ4TWW7"/>
<dbReference type="GO" id="GO:0003824">
    <property type="term" value="F:catalytic activity"/>
    <property type="evidence" value="ECO:0007669"/>
    <property type="project" value="InterPro"/>
</dbReference>
<evidence type="ECO:0000313" key="1">
    <source>
        <dbReference type="EMBL" id="QYA42895.1"/>
    </source>
</evidence>
<gene>
    <name evidence="1" type="ORF">KYI11_02910</name>
</gene>
<dbReference type="GO" id="GO:0005975">
    <property type="term" value="P:carbohydrate metabolic process"/>
    <property type="evidence" value="ECO:0007669"/>
    <property type="project" value="InterPro"/>
</dbReference>
<dbReference type="Gene3D" id="2.70.98.10">
    <property type="match status" value="1"/>
</dbReference>
<organism evidence="1 2">
    <name type="scientific">Macrococcoides bohemicum</name>
    <dbReference type="NCBI Taxonomy" id="1903056"/>
    <lineage>
        <taxon>Bacteria</taxon>
        <taxon>Bacillati</taxon>
        <taxon>Bacillota</taxon>
        <taxon>Bacilli</taxon>
        <taxon>Bacillales</taxon>
        <taxon>Staphylococcaceae</taxon>
        <taxon>Macrococcoides</taxon>
    </lineage>
</organism>
<dbReference type="RefSeq" id="WP_096077277.1">
    <property type="nucleotide sequence ID" value="NZ_CP079981.1"/>
</dbReference>
<dbReference type="GO" id="GO:0030246">
    <property type="term" value="F:carbohydrate binding"/>
    <property type="evidence" value="ECO:0007669"/>
    <property type="project" value="InterPro"/>
</dbReference>
<dbReference type="InterPro" id="IPR011013">
    <property type="entry name" value="Gal_mutarotase_sf_dom"/>
</dbReference>
<keyword evidence="2" id="KW-1185">Reference proteome</keyword>
<reference evidence="1 2" key="1">
    <citation type="submission" date="2021-07" db="EMBL/GenBank/DDBJ databases">
        <title>Prevalence and characterization of methicillin-resistant Macrococcus spp. in food producing animals and meat in Switzerland in 2019.</title>
        <authorList>
            <person name="Keller J.E."/>
            <person name="Schwendener S."/>
            <person name="Neuenschwander J."/>
            <person name="Overesch G."/>
            <person name="Perreten V."/>
        </authorList>
    </citation>
    <scope>NUCLEOTIDE SEQUENCE [LARGE SCALE GENOMIC DNA]</scope>
    <source>
        <strain evidence="1 2">19Msa0936</strain>
    </source>
</reference>
<proteinExistence type="predicted"/>
<name>A0AAJ4TWW7_9STAP</name>
<dbReference type="SUPFAM" id="SSF74650">
    <property type="entry name" value="Galactose mutarotase-like"/>
    <property type="match status" value="1"/>
</dbReference>
<sequence length="89" mass="10287">MNNNHDYKTYTISNKDIKVELSHIGAIIKSILFQHNDQEIDVVLGFDKEQDYIRNSPCIQVYTANGLDNVRGKNNMVYNKHAGEFRNTI</sequence>